<keyword evidence="1" id="KW-0560">Oxidoreductase</keyword>
<sequence length="111" mass="12614">MGSEEVSNRQIVLNDYIIGFLKESDMSLKTSLIKLKVPADSPNAILVKNYYLSCDPYMRSRMQKNEGSYIESFNPGTILLFIDICTMDLTPVDCYLYIVENGRLGIVQSLF</sequence>
<dbReference type="AlphaFoldDB" id="A0A8S0UX91"/>
<evidence type="ECO:0000259" key="2">
    <source>
        <dbReference type="Pfam" id="PF16884"/>
    </source>
</evidence>
<reference evidence="3 4" key="1">
    <citation type="submission" date="2019-12" db="EMBL/GenBank/DDBJ databases">
        <authorList>
            <person name="Alioto T."/>
            <person name="Alioto T."/>
            <person name="Gomez Garrido J."/>
        </authorList>
    </citation>
    <scope>NUCLEOTIDE SEQUENCE [LARGE SCALE GENOMIC DNA]</scope>
</reference>
<dbReference type="InterPro" id="IPR041694">
    <property type="entry name" value="ADH_N_2"/>
</dbReference>
<feature type="domain" description="Oxidoreductase N-terminal" evidence="2">
    <location>
        <begin position="9"/>
        <end position="79"/>
    </location>
</feature>
<dbReference type="Gramene" id="OE9A036976T1">
    <property type="protein sequence ID" value="OE9A036976C1"/>
    <property type="gene ID" value="OE9A036976"/>
</dbReference>
<dbReference type="Pfam" id="PF16884">
    <property type="entry name" value="ADH_N_2"/>
    <property type="match status" value="1"/>
</dbReference>
<gene>
    <name evidence="3" type="ORF">OLEA9_A036976</name>
</gene>
<accession>A0A8S0UX91</accession>
<name>A0A8S0UX91_OLEEU</name>
<dbReference type="GO" id="GO:0032440">
    <property type="term" value="F:2-alkenal reductase [NAD(P)H] activity"/>
    <property type="evidence" value="ECO:0007669"/>
    <property type="project" value="TreeGrafter"/>
</dbReference>
<dbReference type="PANTHER" id="PTHR43205:SF7">
    <property type="entry name" value="PROSTAGLANDIN REDUCTASE 1"/>
    <property type="match status" value="1"/>
</dbReference>
<evidence type="ECO:0000313" key="3">
    <source>
        <dbReference type="EMBL" id="CAA3022445.1"/>
    </source>
</evidence>
<dbReference type="InterPro" id="IPR011032">
    <property type="entry name" value="GroES-like_sf"/>
</dbReference>
<dbReference type="Proteomes" id="UP000594638">
    <property type="component" value="Unassembled WGS sequence"/>
</dbReference>
<organism evidence="3 4">
    <name type="scientific">Olea europaea subsp. europaea</name>
    <dbReference type="NCBI Taxonomy" id="158383"/>
    <lineage>
        <taxon>Eukaryota</taxon>
        <taxon>Viridiplantae</taxon>
        <taxon>Streptophyta</taxon>
        <taxon>Embryophyta</taxon>
        <taxon>Tracheophyta</taxon>
        <taxon>Spermatophyta</taxon>
        <taxon>Magnoliopsida</taxon>
        <taxon>eudicotyledons</taxon>
        <taxon>Gunneridae</taxon>
        <taxon>Pentapetalae</taxon>
        <taxon>asterids</taxon>
        <taxon>lamiids</taxon>
        <taxon>Lamiales</taxon>
        <taxon>Oleaceae</taxon>
        <taxon>Oleeae</taxon>
        <taxon>Olea</taxon>
    </lineage>
</organism>
<dbReference type="EMBL" id="CACTIH010009069">
    <property type="protein sequence ID" value="CAA3022445.1"/>
    <property type="molecule type" value="Genomic_DNA"/>
</dbReference>
<evidence type="ECO:0000313" key="4">
    <source>
        <dbReference type="Proteomes" id="UP000594638"/>
    </source>
</evidence>
<dbReference type="SUPFAM" id="SSF50129">
    <property type="entry name" value="GroES-like"/>
    <property type="match status" value="1"/>
</dbReference>
<protein>
    <submittedName>
        <fullName evidence="3">2-alkenal reductase (NADP(+)-dependent)-like</fullName>
    </submittedName>
</protein>
<comment type="caution">
    <text evidence="3">The sequence shown here is derived from an EMBL/GenBank/DDBJ whole genome shotgun (WGS) entry which is preliminary data.</text>
</comment>
<dbReference type="Gene3D" id="3.90.180.10">
    <property type="entry name" value="Medium-chain alcohol dehydrogenases, catalytic domain"/>
    <property type="match status" value="1"/>
</dbReference>
<proteinExistence type="predicted"/>
<dbReference type="PANTHER" id="PTHR43205">
    <property type="entry name" value="PROSTAGLANDIN REDUCTASE"/>
    <property type="match status" value="1"/>
</dbReference>
<dbReference type="OrthoDB" id="809632at2759"/>
<dbReference type="InterPro" id="IPR045010">
    <property type="entry name" value="MDR_fam"/>
</dbReference>
<evidence type="ECO:0000256" key="1">
    <source>
        <dbReference type="ARBA" id="ARBA00023002"/>
    </source>
</evidence>
<keyword evidence="4" id="KW-1185">Reference proteome</keyword>